<dbReference type="AlphaFoldDB" id="Q2KWN3"/>
<feature type="domain" description="Acyltransferase 3" evidence="2">
    <location>
        <begin position="5"/>
        <end position="318"/>
    </location>
</feature>
<sequence length="355" mass="38836">VMDILSIQYLRGVAAMMVVAVHLYPQLERMGYQGYWPHWLAAGVDIFFVLSGFLMWITTRGKKVGVWQFYGRRAARIVPLYWLLTSVAVAVMLIAPQLLQTTRFGLSHVVASYFFIMTPNPAGLIEPVLTVGWTLNYEMLFYVIFGLALLLPASWRFSAVTLVLLGLSMVGWFVADASTPILQVYTSDIVLEFLLGMGVGVWFSHPHRGGSALLGAAMVVGGFVVIALLSVLAPEVSRPLVRGVPAAVIVAGAILLERFQALPRMAWLHKLGDASYSLYLSHAFVLSALSQAWRKLHLDTLPGGWVGFGLAGLLACTVAGMLVYAWLERPLISLFKRPSEQAASKAATRRSVAGL</sequence>
<keyword evidence="4" id="KW-1185">Reference proteome</keyword>
<evidence type="ECO:0000313" key="4">
    <source>
        <dbReference type="Proteomes" id="UP000001977"/>
    </source>
</evidence>
<dbReference type="STRING" id="360910.BAV2644"/>
<dbReference type="eggNOG" id="COG1835">
    <property type="taxonomic scope" value="Bacteria"/>
</dbReference>
<dbReference type="GO" id="GO:0016747">
    <property type="term" value="F:acyltransferase activity, transferring groups other than amino-acyl groups"/>
    <property type="evidence" value="ECO:0007669"/>
    <property type="project" value="InterPro"/>
</dbReference>
<keyword evidence="3" id="KW-0808">Transferase</keyword>
<gene>
    <name evidence="3" type="ordered locus">BAV2644</name>
</gene>
<evidence type="ECO:0000259" key="2">
    <source>
        <dbReference type="Pfam" id="PF01757"/>
    </source>
</evidence>
<feature type="transmembrane region" description="Helical" evidence="1">
    <location>
        <begin position="128"/>
        <end position="150"/>
    </location>
</feature>
<dbReference type="PANTHER" id="PTHR23028">
    <property type="entry name" value="ACETYLTRANSFERASE"/>
    <property type="match status" value="1"/>
</dbReference>
<feature type="transmembrane region" description="Helical" evidence="1">
    <location>
        <begin position="39"/>
        <end position="59"/>
    </location>
</feature>
<name>Q2KWN3_BORA1</name>
<dbReference type="HOGENOM" id="CLU_005679_2_0_4"/>
<evidence type="ECO:0000256" key="1">
    <source>
        <dbReference type="SAM" id="Phobius"/>
    </source>
</evidence>
<keyword evidence="1" id="KW-1133">Transmembrane helix</keyword>
<keyword evidence="1" id="KW-0812">Transmembrane</keyword>
<dbReference type="GO" id="GO:0000271">
    <property type="term" value="P:polysaccharide biosynthetic process"/>
    <property type="evidence" value="ECO:0007669"/>
    <property type="project" value="TreeGrafter"/>
</dbReference>
<evidence type="ECO:0000313" key="3">
    <source>
        <dbReference type="EMBL" id="CAJ50254.1"/>
    </source>
</evidence>
<accession>Q2KWN3</accession>
<dbReference type="PANTHER" id="PTHR23028:SF131">
    <property type="entry name" value="BLR2367 PROTEIN"/>
    <property type="match status" value="1"/>
</dbReference>
<feature type="transmembrane region" description="Helical" evidence="1">
    <location>
        <begin position="305"/>
        <end position="327"/>
    </location>
</feature>
<reference evidence="3 4" key="1">
    <citation type="journal article" date="2006" name="J. Bacteriol.">
        <title>Comparison of the genome sequence of the poultry pathogen Bordetella avium with those of B. bronchiseptica, B. pertussis, and B. parapertussis reveals extensive diversity in surface structures associated with host interaction.</title>
        <authorList>
            <person name="Sebaihia M."/>
            <person name="Preston A."/>
            <person name="Maskell D.J."/>
            <person name="Kuzmiak H."/>
            <person name="Connell T.D."/>
            <person name="King N.D."/>
            <person name="Orndorff P.E."/>
            <person name="Miyamoto D.M."/>
            <person name="Thomson N.R."/>
            <person name="Harris D."/>
            <person name="Goble A."/>
            <person name="Lord A."/>
            <person name="Murphy L."/>
            <person name="Quail M.A."/>
            <person name="Rutter S."/>
            <person name="Squares R."/>
            <person name="Squares S."/>
            <person name="Woodward J."/>
            <person name="Parkhill J."/>
            <person name="Temple L.M."/>
        </authorList>
    </citation>
    <scope>NUCLEOTIDE SEQUENCE [LARGE SCALE GENOMIC DNA]</scope>
    <source>
        <strain evidence="3 4">197N</strain>
    </source>
</reference>
<dbReference type="Pfam" id="PF01757">
    <property type="entry name" value="Acyl_transf_3"/>
    <property type="match status" value="1"/>
</dbReference>
<feature type="transmembrane region" description="Helical" evidence="1">
    <location>
        <begin position="212"/>
        <end position="233"/>
    </location>
</feature>
<dbReference type="EMBL" id="AM167904">
    <property type="protein sequence ID" value="CAJ50254.1"/>
    <property type="molecule type" value="Genomic_DNA"/>
</dbReference>
<dbReference type="InterPro" id="IPR050879">
    <property type="entry name" value="Acyltransferase_3"/>
</dbReference>
<organism evidence="3 4">
    <name type="scientific">Bordetella avium (strain 197N)</name>
    <dbReference type="NCBI Taxonomy" id="360910"/>
    <lineage>
        <taxon>Bacteria</taxon>
        <taxon>Pseudomonadati</taxon>
        <taxon>Pseudomonadota</taxon>
        <taxon>Betaproteobacteria</taxon>
        <taxon>Burkholderiales</taxon>
        <taxon>Alcaligenaceae</taxon>
        <taxon>Bordetella</taxon>
    </lineage>
</organism>
<feature type="non-terminal residue" evidence="3">
    <location>
        <position position="1"/>
    </location>
</feature>
<protein>
    <submittedName>
        <fullName evidence="3">Capsular polysaccharide biosynthesis O-acetyl transferase</fullName>
    </submittedName>
</protein>
<keyword evidence="1" id="KW-0472">Membrane</keyword>
<feature type="transmembrane region" description="Helical" evidence="1">
    <location>
        <begin position="239"/>
        <end position="256"/>
    </location>
</feature>
<proteinExistence type="predicted"/>
<feature type="transmembrane region" description="Helical" evidence="1">
    <location>
        <begin position="80"/>
        <end position="99"/>
    </location>
</feature>
<dbReference type="Proteomes" id="UP000001977">
    <property type="component" value="Chromosome"/>
</dbReference>
<dbReference type="KEGG" id="bav:BAV2644"/>
<dbReference type="GO" id="GO:0016020">
    <property type="term" value="C:membrane"/>
    <property type="evidence" value="ECO:0007669"/>
    <property type="project" value="TreeGrafter"/>
</dbReference>
<dbReference type="InterPro" id="IPR002656">
    <property type="entry name" value="Acyl_transf_3_dom"/>
</dbReference>
<feature type="transmembrane region" description="Helical" evidence="1">
    <location>
        <begin position="157"/>
        <end position="175"/>
    </location>
</feature>
<feature type="transmembrane region" description="Helical" evidence="1">
    <location>
        <begin position="9"/>
        <end position="27"/>
    </location>
</feature>